<keyword evidence="1" id="KW-1133">Transmembrane helix</keyword>
<accession>A0A6C0HE98</accession>
<feature type="transmembrane region" description="Helical" evidence="1">
    <location>
        <begin position="56"/>
        <end position="75"/>
    </location>
</feature>
<dbReference type="AlphaFoldDB" id="A0A6C0HE98"/>
<proteinExistence type="predicted"/>
<name>A0A6C0HE98_9ZZZZ</name>
<feature type="transmembrane region" description="Helical" evidence="1">
    <location>
        <begin position="14"/>
        <end position="36"/>
    </location>
</feature>
<organism evidence="2">
    <name type="scientific">viral metagenome</name>
    <dbReference type="NCBI Taxonomy" id="1070528"/>
    <lineage>
        <taxon>unclassified sequences</taxon>
        <taxon>metagenomes</taxon>
        <taxon>organismal metagenomes</taxon>
    </lineage>
</organism>
<keyword evidence="1" id="KW-0472">Membrane</keyword>
<evidence type="ECO:0008006" key="3">
    <source>
        <dbReference type="Google" id="ProtNLM"/>
    </source>
</evidence>
<evidence type="ECO:0000313" key="2">
    <source>
        <dbReference type="EMBL" id="QHT78819.1"/>
    </source>
</evidence>
<evidence type="ECO:0000256" key="1">
    <source>
        <dbReference type="SAM" id="Phobius"/>
    </source>
</evidence>
<protein>
    <recommendedName>
        <fullName evidence="3">DUF4405 domain-containing protein</fullName>
    </recommendedName>
</protein>
<reference evidence="2" key="1">
    <citation type="journal article" date="2020" name="Nature">
        <title>Giant virus diversity and host interactions through global metagenomics.</title>
        <authorList>
            <person name="Schulz F."/>
            <person name="Roux S."/>
            <person name="Paez-Espino D."/>
            <person name="Jungbluth S."/>
            <person name="Walsh D.A."/>
            <person name="Denef V.J."/>
            <person name="McMahon K.D."/>
            <person name="Konstantinidis K.T."/>
            <person name="Eloe-Fadrosh E.A."/>
            <person name="Kyrpides N.C."/>
            <person name="Woyke T."/>
        </authorList>
    </citation>
    <scope>NUCLEOTIDE SEQUENCE</scope>
    <source>
        <strain evidence="2">GVMAG-M-3300023179-92</strain>
    </source>
</reference>
<sequence>MFENIRSLDPIHRVFIEACIVGLLVMLVGVIGSKIVKPFFGVSLPEICKSWNKKHVMEASLFMTGFLLHIILEITGINRDYAVYRAGF</sequence>
<keyword evidence="1" id="KW-0812">Transmembrane</keyword>
<dbReference type="EMBL" id="MN739939">
    <property type="protein sequence ID" value="QHT78819.1"/>
    <property type="molecule type" value="Genomic_DNA"/>
</dbReference>